<dbReference type="HOGENOM" id="CLU_3267139_0_0_7"/>
<reference evidence="2" key="1">
    <citation type="submission" date="2007-07" db="EMBL/GenBank/DDBJ databases">
        <title>Complete genome sequence of Campylobacter hominis ATCC BAA-381, a commensal isolated from the human gastrointestinal tract.</title>
        <authorList>
            <person name="Fouts D.E."/>
            <person name="Mongodin E.F."/>
            <person name="Puiu D."/>
            <person name="Sebastian Y."/>
            <person name="Miller W.G."/>
            <person name="Mandrell R.E."/>
            <person name="Nelson K.E."/>
        </authorList>
    </citation>
    <scope>NUCLEOTIDE SEQUENCE [LARGE SCALE GENOMIC DNA]</scope>
    <source>
        <strain evidence="2">ATCC BAA-381 / LMG 19568 / NCTC 13146 / CH001A</strain>
    </source>
</reference>
<dbReference type="EMBL" id="CP000776">
    <property type="protein sequence ID" value="ABS52151.1"/>
    <property type="molecule type" value="Genomic_DNA"/>
</dbReference>
<protein>
    <submittedName>
        <fullName evidence="1">Uncharacterized protein</fullName>
    </submittedName>
</protein>
<gene>
    <name evidence="1" type="ordered locus">CHAB381_0128</name>
</gene>
<dbReference type="KEGG" id="cha:CHAB381_0128"/>
<keyword evidence="2" id="KW-1185">Reference proteome</keyword>
<name>A7HZQ0_CAMHC</name>
<proteinExistence type="predicted"/>
<evidence type="ECO:0000313" key="1">
    <source>
        <dbReference type="EMBL" id="ABS52151.1"/>
    </source>
</evidence>
<evidence type="ECO:0000313" key="2">
    <source>
        <dbReference type="Proteomes" id="UP000002407"/>
    </source>
</evidence>
<sequence length="41" mass="4783">MRAFLMLSAIEREDDNINRQFQKNALLFIRLEISGKINLCG</sequence>
<organism evidence="1 2">
    <name type="scientific">Campylobacter hominis (strain ATCC BAA-381 / DSM 21671 / CCUG 45161 / LMG 19568 / NCTC 13146 / CH001A)</name>
    <dbReference type="NCBI Taxonomy" id="360107"/>
    <lineage>
        <taxon>Bacteria</taxon>
        <taxon>Pseudomonadati</taxon>
        <taxon>Campylobacterota</taxon>
        <taxon>Epsilonproteobacteria</taxon>
        <taxon>Campylobacterales</taxon>
        <taxon>Campylobacteraceae</taxon>
        <taxon>Campylobacter</taxon>
    </lineage>
</organism>
<dbReference type="Proteomes" id="UP000002407">
    <property type="component" value="Chromosome"/>
</dbReference>
<dbReference type="AlphaFoldDB" id="A7HZQ0"/>
<accession>A7HZQ0</accession>